<comment type="similarity">
    <text evidence="1">Belongs to the FemABX family.</text>
</comment>
<comment type="caution">
    <text evidence="7">The sequence shown here is derived from an EMBL/GenBank/DDBJ whole genome shotgun (WGS) entry which is preliminary data.</text>
</comment>
<keyword evidence="4" id="KW-0573">Peptidoglycan synthesis</keyword>
<name>A0A1G2BWS8_9BACT</name>
<dbReference type="InterPro" id="IPR003447">
    <property type="entry name" value="FEMABX"/>
</dbReference>
<evidence type="ECO:0000256" key="4">
    <source>
        <dbReference type="ARBA" id="ARBA00022984"/>
    </source>
</evidence>
<dbReference type="PANTHER" id="PTHR36174">
    <property type="entry name" value="LIPID II:GLYCINE GLYCYLTRANSFERASE"/>
    <property type="match status" value="1"/>
</dbReference>
<evidence type="ECO:0000256" key="3">
    <source>
        <dbReference type="ARBA" id="ARBA00022960"/>
    </source>
</evidence>
<protein>
    <recommendedName>
        <fullName evidence="9">BioF2-like acetyltransferase domain-containing protein</fullName>
    </recommendedName>
</protein>
<keyword evidence="2" id="KW-0808">Transferase</keyword>
<dbReference type="GO" id="GO:0071555">
    <property type="term" value="P:cell wall organization"/>
    <property type="evidence" value="ECO:0007669"/>
    <property type="project" value="UniProtKB-KW"/>
</dbReference>
<dbReference type="InterPro" id="IPR050644">
    <property type="entry name" value="PG_Glycine_Bridge_Synth"/>
</dbReference>
<dbReference type="Pfam" id="PF02388">
    <property type="entry name" value="FemAB"/>
    <property type="match status" value="3"/>
</dbReference>
<dbReference type="AlphaFoldDB" id="A0A1G2BWS8"/>
<accession>A0A1G2BWS8</accession>
<evidence type="ECO:0000256" key="2">
    <source>
        <dbReference type="ARBA" id="ARBA00022679"/>
    </source>
</evidence>
<reference evidence="7 8" key="1">
    <citation type="journal article" date="2016" name="Nat. Commun.">
        <title>Thousands of microbial genomes shed light on interconnected biogeochemical processes in an aquifer system.</title>
        <authorList>
            <person name="Anantharaman K."/>
            <person name="Brown C.T."/>
            <person name="Hug L.A."/>
            <person name="Sharon I."/>
            <person name="Castelle C.J."/>
            <person name="Probst A.J."/>
            <person name="Thomas B.C."/>
            <person name="Singh A."/>
            <person name="Wilkins M.J."/>
            <person name="Karaoz U."/>
            <person name="Brodie E.L."/>
            <person name="Williams K.H."/>
            <person name="Hubbard S.S."/>
            <person name="Banfield J.F."/>
        </authorList>
    </citation>
    <scope>NUCLEOTIDE SEQUENCE [LARGE SCALE GENOMIC DNA]</scope>
</reference>
<evidence type="ECO:0000256" key="5">
    <source>
        <dbReference type="ARBA" id="ARBA00023315"/>
    </source>
</evidence>
<dbReference type="GO" id="GO:0008360">
    <property type="term" value="P:regulation of cell shape"/>
    <property type="evidence" value="ECO:0007669"/>
    <property type="project" value="UniProtKB-KW"/>
</dbReference>
<organism evidence="7 8">
    <name type="scientific">Candidatus Komeilibacteria bacterium RIFOXYC1_FULL_37_11</name>
    <dbReference type="NCBI Taxonomy" id="1798555"/>
    <lineage>
        <taxon>Bacteria</taxon>
        <taxon>Candidatus Komeiliibacteriota</taxon>
    </lineage>
</organism>
<keyword evidence="5" id="KW-0012">Acyltransferase</keyword>
<evidence type="ECO:0000313" key="8">
    <source>
        <dbReference type="Proteomes" id="UP000177626"/>
    </source>
</evidence>
<proteinExistence type="inferred from homology"/>
<dbReference type="PANTHER" id="PTHR36174:SF1">
    <property type="entry name" value="LIPID II:GLYCINE GLYCYLTRANSFERASE"/>
    <property type="match status" value="1"/>
</dbReference>
<evidence type="ECO:0000256" key="6">
    <source>
        <dbReference type="ARBA" id="ARBA00023316"/>
    </source>
</evidence>
<dbReference type="GO" id="GO:0009252">
    <property type="term" value="P:peptidoglycan biosynthetic process"/>
    <property type="evidence" value="ECO:0007669"/>
    <property type="project" value="UniProtKB-KW"/>
</dbReference>
<evidence type="ECO:0000313" key="7">
    <source>
        <dbReference type="EMBL" id="OGY93386.1"/>
    </source>
</evidence>
<evidence type="ECO:0008006" key="9">
    <source>
        <dbReference type="Google" id="ProtNLM"/>
    </source>
</evidence>
<dbReference type="GO" id="GO:0016755">
    <property type="term" value="F:aminoacyltransferase activity"/>
    <property type="evidence" value="ECO:0007669"/>
    <property type="project" value="InterPro"/>
</dbReference>
<dbReference type="PROSITE" id="PS51191">
    <property type="entry name" value="FEMABX"/>
    <property type="match status" value="1"/>
</dbReference>
<dbReference type="SUPFAM" id="SSF55729">
    <property type="entry name" value="Acyl-CoA N-acyltransferases (Nat)"/>
    <property type="match status" value="2"/>
</dbReference>
<keyword evidence="6" id="KW-0961">Cell wall biogenesis/degradation</keyword>
<dbReference type="InterPro" id="IPR016181">
    <property type="entry name" value="Acyl_CoA_acyltransferase"/>
</dbReference>
<gene>
    <name evidence="7" type="ORF">A2406_00135</name>
</gene>
<keyword evidence="3" id="KW-0133">Cell shape</keyword>
<dbReference type="Proteomes" id="UP000177626">
    <property type="component" value="Unassembled WGS sequence"/>
</dbReference>
<evidence type="ECO:0000256" key="1">
    <source>
        <dbReference type="ARBA" id="ARBA00009943"/>
    </source>
</evidence>
<dbReference type="EMBL" id="MHKQ01000023">
    <property type="protein sequence ID" value="OGY93386.1"/>
    <property type="molecule type" value="Genomic_DNA"/>
</dbReference>
<dbReference type="Gene3D" id="3.40.630.30">
    <property type="match status" value="2"/>
</dbReference>
<sequence length="337" mass="39084">MKLVLDYKQYDDFLKARFVSGNFLQSSLWEDFLSRQGLKFWRATVLEQEKNIATGLFYEKKLPFSRAYLYAPKGPIVDLGISQTEQREALELILSKARDISIDTKKQEEIFFKLELESSSGLLKNIKKSKDIQPRDTWVLDLDKEQKDLLAVMHPKTRYNIALANKKGVKVRFSKKEADLKYFFRLNKKTASRNQITTHPDDYYQKLFQVLVDKDAGELALAEIDGQIVAANILIYFGQSATYLHGASDYAFRQYMAPQLLQWESIKRAHSLGKKIYDFWGIAPQDGSKPNWEGFSRFKKSFGGRAIYSPGAHDLIYDSFWYTLYNLNTKVKSLLKK</sequence>